<dbReference type="AlphaFoldDB" id="A0A0C3GEB1"/>
<feature type="compositionally biased region" description="Basic and acidic residues" evidence="1">
    <location>
        <begin position="582"/>
        <end position="592"/>
    </location>
</feature>
<proteinExistence type="predicted"/>
<sequence>MANEQLVEEGHEGVGEMSAPKPPPAWGPPRAPLPPHRLAALANALGVSTPSPATQPSMSSMSSSASYPGTSGPSSDHNWRSPTPSSSTHSLSSYSPSTSKFLLHVMPPLHLPHESNCDADDSDLTPPPSNASGYHTQFRRGTLVPLHPTLHSQMVAIAKEYALPSTAGMILYLSSSPSAQPSPVDSFSDANGPETEEPGPRLSEDIWKHLWSRVLKAEREENLAMSRGPTPNFGLGINLGLKNLSYSSQDIHGPLRPMFSPSLRRPTHQHSQTAVYPTSPVPSTPSSTSDLRSHSKSAAPSFSSRSLSADTAETSTGSHTDELEPDPRAEGLHLPGLNSPSLIPILAKVEFDIDRRKAGWYEPWLRSRKMNQLKRSEGRKGQLGSDEKAAPIQLKLARKVGKRGFKPFSESPEHTDTELDDTLEGRLSRKIPPPLILPDDANDSGDPYLAYLKRDLGVYDDLEGLGEFSYDPHDPHDRRKSQYIMKTKLDEIEKTLAQFSPKNLDQNQSQTDLSNQQPSKVPRSASPLKQGGSSSGNESGSWPRRSTSLRAKHHTVRYENAQLSAQGKGKLNEEDISFTPEWSEKPVEKPVEKTTSALRKKQYRNTFKLEGNTIIPRDSAEADAAYPPIPLSSRSTNGVSDPARSVNGISASASKSYMARTNSSDFNNVLASGSTIRRGGHQEEKGLNTPATPVIPLSPDPFGRFASNSATQPLNYTSFAHPSSSDVTGDAASSSRFSVDSTNADGTRMPKGDKSGASLTSVKGVKKLLKKSRLSISGRQSISLTSSNRPPLPGSPPEEDWPLTPRSPLPPQATSAPAVKHSRVDSANDHFHFDQESSYPARLSSARVSKPSISEHPSSLPSTAPDRSSIRKSILKGWKPPPTQSQLQGGTLEPLAERSGDRPPLNPDEFVGRRQRRPSVLVATDASTPSNPDVRPRPQVQVQYINGRVAGLSERRKSRPANMPPPSTNSPHPSPPITSPSLAAGASQPKPMTSRTSSKG</sequence>
<feature type="compositionally biased region" description="Pro residues" evidence="1">
    <location>
        <begin position="962"/>
        <end position="978"/>
    </location>
</feature>
<keyword evidence="3" id="KW-1185">Reference proteome</keyword>
<feature type="compositionally biased region" description="Low complexity" evidence="1">
    <location>
        <begin position="531"/>
        <end position="541"/>
    </location>
</feature>
<feature type="compositionally biased region" description="Polar residues" evidence="1">
    <location>
        <begin position="780"/>
        <end position="789"/>
    </location>
</feature>
<dbReference type="EMBL" id="KN832976">
    <property type="protein sequence ID" value="KIM88971.1"/>
    <property type="molecule type" value="Genomic_DNA"/>
</dbReference>
<feature type="region of interest" description="Disordered" evidence="1">
    <location>
        <begin position="112"/>
        <end position="131"/>
    </location>
</feature>
<feature type="compositionally biased region" description="Low complexity" evidence="1">
    <location>
        <begin position="36"/>
        <end position="94"/>
    </location>
</feature>
<evidence type="ECO:0000313" key="3">
    <source>
        <dbReference type="Proteomes" id="UP000054166"/>
    </source>
</evidence>
<dbReference type="Proteomes" id="UP000054166">
    <property type="component" value="Unassembled WGS sequence"/>
</dbReference>
<feature type="region of interest" description="Disordered" evidence="1">
    <location>
        <begin position="771"/>
        <end position="1000"/>
    </location>
</feature>
<dbReference type="HOGENOM" id="CLU_003032_0_0_1"/>
<gene>
    <name evidence="2" type="ORF">PILCRDRAFT_246471</name>
</gene>
<feature type="compositionally biased region" description="Basic and acidic residues" evidence="1">
    <location>
        <begin position="319"/>
        <end position="331"/>
    </location>
</feature>
<feature type="compositionally biased region" description="Pro residues" evidence="1">
    <location>
        <begin position="20"/>
        <end position="35"/>
    </location>
</feature>
<feature type="region of interest" description="Disordered" evidence="1">
    <location>
        <begin position="255"/>
        <end position="337"/>
    </location>
</feature>
<dbReference type="OrthoDB" id="2526154at2759"/>
<feature type="region of interest" description="Disordered" evidence="1">
    <location>
        <begin position="619"/>
        <end position="643"/>
    </location>
</feature>
<feature type="compositionally biased region" description="Polar residues" evidence="1">
    <location>
        <begin position="851"/>
        <end position="866"/>
    </location>
</feature>
<feature type="compositionally biased region" description="Basic and acidic residues" evidence="1">
    <location>
        <begin position="411"/>
        <end position="427"/>
    </location>
</feature>
<feature type="compositionally biased region" description="Polar residues" evidence="1">
    <location>
        <begin position="990"/>
        <end position="1000"/>
    </location>
</feature>
<reference evidence="2 3" key="1">
    <citation type="submission" date="2014-04" db="EMBL/GenBank/DDBJ databases">
        <authorList>
            <consortium name="DOE Joint Genome Institute"/>
            <person name="Kuo A."/>
            <person name="Tarkka M."/>
            <person name="Buscot F."/>
            <person name="Kohler A."/>
            <person name="Nagy L.G."/>
            <person name="Floudas D."/>
            <person name="Copeland A."/>
            <person name="Barry K.W."/>
            <person name="Cichocki N."/>
            <person name="Veneault-Fourrey C."/>
            <person name="LaButti K."/>
            <person name="Lindquist E.A."/>
            <person name="Lipzen A."/>
            <person name="Lundell T."/>
            <person name="Morin E."/>
            <person name="Murat C."/>
            <person name="Sun H."/>
            <person name="Tunlid A."/>
            <person name="Henrissat B."/>
            <person name="Grigoriev I.V."/>
            <person name="Hibbett D.S."/>
            <person name="Martin F."/>
            <person name="Nordberg H.P."/>
            <person name="Cantor M.N."/>
            <person name="Hua S.X."/>
        </authorList>
    </citation>
    <scope>NUCLEOTIDE SEQUENCE [LARGE SCALE GENOMIC DNA]</scope>
    <source>
        <strain evidence="2 3">F 1598</strain>
    </source>
</reference>
<feature type="compositionally biased region" description="Low complexity" evidence="1">
    <location>
        <begin position="296"/>
        <end position="309"/>
    </location>
</feature>
<feature type="compositionally biased region" description="Basic and acidic residues" evidence="1">
    <location>
        <begin position="822"/>
        <end position="835"/>
    </location>
</feature>
<reference evidence="3" key="2">
    <citation type="submission" date="2015-01" db="EMBL/GenBank/DDBJ databases">
        <title>Evolutionary Origins and Diversification of the Mycorrhizal Mutualists.</title>
        <authorList>
            <consortium name="DOE Joint Genome Institute"/>
            <consortium name="Mycorrhizal Genomics Consortium"/>
            <person name="Kohler A."/>
            <person name="Kuo A."/>
            <person name="Nagy L.G."/>
            <person name="Floudas D."/>
            <person name="Copeland A."/>
            <person name="Barry K.W."/>
            <person name="Cichocki N."/>
            <person name="Veneault-Fourrey C."/>
            <person name="LaButti K."/>
            <person name="Lindquist E.A."/>
            <person name="Lipzen A."/>
            <person name="Lundell T."/>
            <person name="Morin E."/>
            <person name="Murat C."/>
            <person name="Riley R."/>
            <person name="Ohm R."/>
            <person name="Sun H."/>
            <person name="Tunlid A."/>
            <person name="Henrissat B."/>
            <person name="Grigoriev I.V."/>
            <person name="Hibbett D.S."/>
            <person name="Martin F."/>
        </authorList>
    </citation>
    <scope>NUCLEOTIDE SEQUENCE [LARGE SCALE GENOMIC DNA]</scope>
    <source>
        <strain evidence="3">F 1598</strain>
    </source>
</reference>
<feature type="region of interest" description="Disordered" evidence="1">
    <location>
        <begin position="504"/>
        <end position="596"/>
    </location>
</feature>
<name>A0A0C3GEB1_PILCF</name>
<feature type="region of interest" description="Disordered" evidence="1">
    <location>
        <begin position="1"/>
        <end position="94"/>
    </location>
</feature>
<dbReference type="InParanoid" id="A0A0C3GEB1"/>
<feature type="compositionally biased region" description="Polar residues" evidence="1">
    <location>
        <begin position="504"/>
        <end position="519"/>
    </location>
</feature>
<organism evidence="2 3">
    <name type="scientific">Piloderma croceum (strain F 1598)</name>
    <dbReference type="NCBI Taxonomy" id="765440"/>
    <lineage>
        <taxon>Eukaryota</taxon>
        <taxon>Fungi</taxon>
        <taxon>Dikarya</taxon>
        <taxon>Basidiomycota</taxon>
        <taxon>Agaricomycotina</taxon>
        <taxon>Agaricomycetes</taxon>
        <taxon>Agaricomycetidae</taxon>
        <taxon>Atheliales</taxon>
        <taxon>Atheliaceae</taxon>
        <taxon>Piloderma</taxon>
    </lineage>
</organism>
<feature type="compositionally biased region" description="Polar residues" evidence="1">
    <location>
        <begin position="721"/>
        <end position="745"/>
    </location>
</feature>
<dbReference type="STRING" id="765440.A0A0C3GEB1"/>
<protein>
    <submittedName>
        <fullName evidence="2">Uncharacterized protein</fullName>
    </submittedName>
</protein>
<feature type="region of interest" description="Disordered" evidence="1">
    <location>
        <begin position="403"/>
        <end position="444"/>
    </location>
</feature>
<evidence type="ECO:0000256" key="1">
    <source>
        <dbReference type="SAM" id="MobiDB-lite"/>
    </source>
</evidence>
<accession>A0A0C3GEB1</accession>
<feature type="region of interest" description="Disordered" evidence="1">
    <location>
        <begin position="721"/>
        <end position="759"/>
    </location>
</feature>
<evidence type="ECO:0000313" key="2">
    <source>
        <dbReference type="EMBL" id="KIM88971.1"/>
    </source>
</evidence>
<feature type="region of interest" description="Disordered" evidence="1">
    <location>
        <begin position="181"/>
        <end position="203"/>
    </location>
</feature>